<dbReference type="InterPro" id="IPR012312">
    <property type="entry name" value="Hemerythrin-like"/>
</dbReference>
<dbReference type="RefSeq" id="WP_212535827.1">
    <property type="nucleotide sequence ID" value="NZ_JAGTUU010000002.1"/>
</dbReference>
<gene>
    <name evidence="2" type="ORF">KB874_06990</name>
</gene>
<evidence type="ECO:0000313" key="2">
    <source>
        <dbReference type="EMBL" id="MBS0123879.1"/>
    </source>
</evidence>
<dbReference type="Proteomes" id="UP000681356">
    <property type="component" value="Unassembled WGS sequence"/>
</dbReference>
<protein>
    <submittedName>
        <fullName evidence="2">Hemerythrin domain-containing protein</fullName>
    </submittedName>
</protein>
<accession>A0A8J7WET9</accession>
<evidence type="ECO:0000259" key="1">
    <source>
        <dbReference type="Pfam" id="PF01814"/>
    </source>
</evidence>
<dbReference type="Pfam" id="PF01814">
    <property type="entry name" value="Hemerythrin"/>
    <property type="match status" value="1"/>
</dbReference>
<dbReference type="EMBL" id="JAGTUU010000002">
    <property type="protein sequence ID" value="MBS0123879.1"/>
    <property type="molecule type" value="Genomic_DNA"/>
</dbReference>
<dbReference type="Gene3D" id="1.20.120.520">
    <property type="entry name" value="nmb1532 protein domain like"/>
    <property type="match status" value="1"/>
</dbReference>
<keyword evidence="3" id="KW-1185">Reference proteome</keyword>
<proteinExistence type="predicted"/>
<reference evidence="2" key="1">
    <citation type="submission" date="2021-04" db="EMBL/GenBank/DDBJ databases">
        <authorList>
            <person name="Yoon J."/>
        </authorList>
    </citation>
    <scope>NUCLEOTIDE SEQUENCE</scope>
    <source>
        <strain evidence="2">KMU-90</strain>
    </source>
</reference>
<name>A0A8J7WET9_9RHOB</name>
<comment type="caution">
    <text evidence="2">The sequence shown here is derived from an EMBL/GenBank/DDBJ whole genome shotgun (WGS) entry which is preliminary data.</text>
</comment>
<dbReference type="AlphaFoldDB" id="A0A8J7WET9"/>
<evidence type="ECO:0000313" key="3">
    <source>
        <dbReference type="Proteomes" id="UP000681356"/>
    </source>
</evidence>
<feature type="domain" description="Hemerythrin-like" evidence="1">
    <location>
        <begin position="38"/>
        <end position="180"/>
    </location>
</feature>
<organism evidence="2 3">
    <name type="scientific">Thetidibacter halocola</name>
    <dbReference type="NCBI Taxonomy" id="2827239"/>
    <lineage>
        <taxon>Bacteria</taxon>
        <taxon>Pseudomonadati</taxon>
        <taxon>Pseudomonadota</taxon>
        <taxon>Alphaproteobacteria</taxon>
        <taxon>Rhodobacterales</taxon>
        <taxon>Roseobacteraceae</taxon>
        <taxon>Thetidibacter</taxon>
    </lineage>
</organism>
<sequence>MLDTPTIRTAPMPDAMRVLLRDYPRDAWEDHPGFARATRNWLGAHQGFRRLAATLTAETEAYLDKARDGELYADRLGRAGHALVVSLHGHHHFEDRSYFPELAAADPRFESGLAILEKDHTMLDGVLHDLTRSANRTIQLIQLDQGQARDEAGCLHEHTQAVEALLDRHLGDEEELAVPIILHHRLRG</sequence>